<dbReference type="FunFam" id="1.10.10.60:FF:000221">
    <property type="entry name" value="MYB transcription factor"/>
    <property type="match status" value="1"/>
</dbReference>
<evidence type="ECO:0000313" key="11">
    <source>
        <dbReference type="EMBL" id="CAL4957120.1"/>
    </source>
</evidence>
<dbReference type="EMBL" id="OZ075127">
    <property type="protein sequence ID" value="CAL4950362.1"/>
    <property type="molecule type" value="Genomic_DNA"/>
</dbReference>
<feature type="compositionally biased region" description="Low complexity" evidence="7">
    <location>
        <begin position="343"/>
        <end position="356"/>
    </location>
</feature>
<keyword evidence="5" id="KW-0804">Transcription</keyword>
<evidence type="ECO:0000259" key="8">
    <source>
        <dbReference type="PROSITE" id="PS50090"/>
    </source>
</evidence>
<feature type="compositionally biased region" description="Polar residues" evidence="7">
    <location>
        <begin position="330"/>
        <end position="342"/>
    </location>
</feature>
<reference evidence="11 12" key="1">
    <citation type="submission" date="2024-10" db="EMBL/GenBank/DDBJ databases">
        <authorList>
            <person name="Ryan C."/>
        </authorList>
    </citation>
    <scope>NUCLEOTIDE SEQUENCE [LARGE SCALE GENOMIC DNA]</scope>
</reference>
<dbReference type="InterPro" id="IPR017930">
    <property type="entry name" value="Myb_dom"/>
</dbReference>
<name>A0ABC8Z869_9POAL</name>
<keyword evidence="4" id="KW-0238">DNA-binding</keyword>
<feature type="region of interest" description="Disordered" evidence="7">
    <location>
        <begin position="159"/>
        <end position="201"/>
    </location>
</feature>
<dbReference type="Proteomes" id="UP001497457">
    <property type="component" value="Chromosome 18b"/>
</dbReference>
<dbReference type="InterPro" id="IPR001005">
    <property type="entry name" value="SANT/Myb"/>
</dbReference>
<dbReference type="Gene3D" id="1.10.10.60">
    <property type="entry name" value="Homeodomain-like"/>
    <property type="match status" value="2"/>
</dbReference>
<dbReference type="PANTHER" id="PTHR47997">
    <property type="entry name" value="MYB DOMAIN PROTEIN 55"/>
    <property type="match status" value="1"/>
</dbReference>
<dbReference type="GO" id="GO:0003677">
    <property type="term" value="F:DNA binding"/>
    <property type="evidence" value="ECO:0007669"/>
    <property type="project" value="UniProtKB-KW"/>
</dbReference>
<evidence type="ECO:0000256" key="5">
    <source>
        <dbReference type="ARBA" id="ARBA00023163"/>
    </source>
</evidence>
<feature type="domain" description="Myb-like" evidence="8">
    <location>
        <begin position="9"/>
        <end position="101"/>
    </location>
</feature>
<dbReference type="InterPro" id="IPR051953">
    <property type="entry name" value="Plant_SW-associated_TFs"/>
</dbReference>
<organism evidence="11 12">
    <name type="scientific">Urochloa decumbens</name>
    <dbReference type="NCBI Taxonomy" id="240449"/>
    <lineage>
        <taxon>Eukaryota</taxon>
        <taxon>Viridiplantae</taxon>
        <taxon>Streptophyta</taxon>
        <taxon>Embryophyta</taxon>
        <taxon>Tracheophyta</taxon>
        <taxon>Spermatophyta</taxon>
        <taxon>Magnoliopsida</taxon>
        <taxon>Liliopsida</taxon>
        <taxon>Poales</taxon>
        <taxon>Poaceae</taxon>
        <taxon>PACMAD clade</taxon>
        <taxon>Panicoideae</taxon>
        <taxon>Panicodae</taxon>
        <taxon>Paniceae</taxon>
        <taxon>Melinidinae</taxon>
        <taxon>Urochloa</taxon>
    </lineage>
</organism>
<protein>
    <submittedName>
        <fullName evidence="11">Uncharacterized protein</fullName>
    </submittedName>
</protein>
<evidence type="ECO:0000256" key="2">
    <source>
        <dbReference type="ARBA" id="ARBA00022737"/>
    </source>
</evidence>
<dbReference type="SUPFAM" id="SSF46689">
    <property type="entry name" value="Homeodomain-like"/>
    <property type="match status" value="2"/>
</dbReference>
<gene>
    <name evidence="10" type="ORF">URODEC1_LOCUS38336</name>
    <name evidence="11" type="ORF">URODEC1_LOCUS42356</name>
</gene>
<proteinExistence type="predicted"/>
<feature type="region of interest" description="Disordered" evidence="7">
    <location>
        <begin position="298"/>
        <end position="356"/>
    </location>
</feature>
<feature type="domain" description="HTH myb-type" evidence="9">
    <location>
        <begin position="9"/>
        <end position="45"/>
    </location>
</feature>
<dbReference type="PANTHER" id="PTHR47997:SF84">
    <property type="entry name" value="OS01G0285300 PROTEIN"/>
    <property type="match status" value="1"/>
</dbReference>
<evidence type="ECO:0000313" key="12">
    <source>
        <dbReference type="Proteomes" id="UP001497457"/>
    </source>
</evidence>
<dbReference type="InterPro" id="IPR009057">
    <property type="entry name" value="Homeodomain-like_sf"/>
</dbReference>
<feature type="compositionally biased region" description="Low complexity" evidence="7">
    <location>
        <begin position="298"/>
        <end position="314"/>
    </location>
</feature>
<keyword evidence="6" id="KW-0539">Nucleus</keyword>
<keyword evidence="12" id="KW-1185">Reference proteome</keyword>
<dbReference type="AlphaFoldDB" id="A0ABC8Z869"/>
<dbReference type="GO" id="GO:0005634">
    <property type="term" value="C:nucleus"/>
    <property type="evidence" value="ECO:0007669"/>
    <property type="project" value="UniProtKB-SubCell"/>
</dbReference>
<keyword evidence="2" id="KW-0677">Repeat</keyword>
<evidence type="ECO:0000256" key="1">
    <source>
        <dbReference type="ARBA" id="ARBA00004123"/>
    </source>
</evidence>
<keyword evidence="3" id="KW-0805">Transcription regulation</keyword>
<sequence>MGRHSCCYKQKLRKGLWSPEEDEKLMNHITKHGHGCWSTVPKLAGIIKIMHSLFFSIINFHCFLFLSKITSSPSLLIPAQLMIAGLQRCGKSCRLRWINYLRPDLKRGAFSQEEEDLIIELHAVLGNRWSQIATRLPGRTDNEIKNLWNSSIKKKLRQKGIEPNTHKPLAEVDRKSAPTISTERTSESSDIDPSSGSAIGNLNHLLSETAQSPELLPVLGKHRKETTSLAHLRVPPKELFLDQLVSGHDNLPSSRSTGPIPNFPFHQLMCYSNEFGSKHGGSTNSLWFNQNESSCSTISTVMPPVSPSTLSTSTGLNRSPDNPHSGGTGIQSNQFYWDTTNPSSSSSKGSSGSNSLGFELQSTSSILENSIFPWTDLSPDKNGHLEEELKWPDLLHGTFTDTPSTMQNLSQSLYEDVVKAESQFNMEGLCAAWSQNLQPQQHLQVVSDLYDKDLQRMSLSFENI</sequence>
<dbReference type="SMART" id="SM00717">
    <property type="entry name" value="SANT"/>
    <property type="match status" value="2"/>
</dbReference>
<feature type="compositionally biased region" description="Low complexity" evidence="7">
    <location>
        <begin position="191"/>
        <end position="200"/>
    </location>
</feature>
<feature type="compositionally biased region" description="Basic and acidic residues" evidence="7">
    <location>
        <begin position="164"/>
        <end position="176"/>
    </location>
</feature>
<evidence type="ECO:0000256" key="3">
    <source>
        <dbReference type="ARBA" id="ARBA00023015"/>
    </source>
</evidence>
<evidence type="ECO:0000256" key="6">
    <source>
        <dbReference type="ARBA" id="ARBA00023242"/>
    </source>
</evidence>
<dbReference type="PROSITE" id="PS51294">
    <property type="entry name" value="HTH_MYB"/>
    <property type="match status" value="2"/>
</dbReference>
<evidence type="ECO:0000259" key="9">
    <source>
        <dbReference type="PROSITE" id="PS51294"/>
    </source>
</evidence>
<feature type="domain" description="Myb-like" evidence="8">
    <location>
        <begin position="102"/>
        <end position="152"/>
    </location>
</feature>
<evidence type="ECO:0000256" key="7">
    <source>
        <dbReference type="SAM" id="MobiDB-lite"/>
    </source>
</evidence>
<dbReference type="EMBL" id="OZ075128">
    <property type="protein sequence ID" value="CAL4957120.1"/>
    <property type="molecule type" value="Genomic_DNA"/>
</dbReference>
<evidence type="ECO:0000313" key="10">
    <source>
        <dbReference type="EMBL" id="CAL4950362.1"/>
    </source>
</evidence>
<dbReference type="CDD" id="cd00167">
    <property type="entry name" value="SANT"/>
    <property type="match status" value="2"/>
</dbReference>
<dbReference type="Pfam" id="PF00249">
    <property type="entry name" value="Myb_DNA-binding"/>
    <property type="match status" value="2"/>
</dbReference>
<dbReference type="PROSITE" id="PS50090">
    <property type="entry name" value="MYB_LIKE"/>
    <property type="match status" value="2"/>
</dbReference>
<feature type="domain" description="HTH myb-type" evidence="9">
    <location>
        <begin position="102"/>
        <end position="156"/>
    </location>
</feature>
<comment type="subcellular location">
    <subcellularLocation>
        <location evidence="1">Nucleus</location>
    </subcellularLocation>
</comment>
<evidence type="ECO:0000256" key="4">
    <source>
        <dbReference type="ARBA" id="ARBA00023125"/>
    </source>
</evidence>
<accession>A0ABC8Z869</accession>
<dbReference type="Proteomes" id="UP001497457">
    <property type="component" value="Chromosome 17b"/>
</dbReference>